<dbReference type="EMBL" id="UIGI01000002">
    <property type="protein sequence ID" value="SUY92836.1"/>
    <property type="molecule type" value="Genomic_DNA"/>
</dbReference>
<evidence type="ECO:0008006" key="4">
    <source>
        <dbReference type="Google" id="ProtNLM"/>
    </source>
</evidence>
<feature type="transmembrane region" description="Helical" evidence="1">
    <location>
        <begin position="44"/>
        <end position="64"/>
    </location>
</feature>
<name>A0A381KQR8_9ENTR</name>
<evidence type="ECO:0000313" key="2">
    <source>
        <dbReference type="EMBL" id="SUY92836.1"/>
    </source>
</evidence>
<feature type="transmembrane region" description="Helical" evidence="1">
    <location>
        <begin position="73"/>
        <end position="93"/>
    </location>
</feature>
<accession>A0A381KQR8</accession>
<keyword evidence="1" id="KW-0472">Membrane</keyword>
<sequence>MNVSRAIKMVFLIQILMVAGCATHQITVVDSSGPGFLMGVLDGWIAPFAFIGHLFDNAIAVYAIPNVGTWYDFGFLLGVGALSSWCCFLLSLFSD</sequence>
<dbReference type="AlphaFoldDB" id="A0A381KQR8"/>
<keyword evidence="1" id="KW-1133">Transmembrane helix</keyword>
<proteinExistence type="predicted"/>
<organism evidence="2 3">
    <name type="scientific">Buttiauxella agrestis</name>
    <dbReference type="NCBI Taxonomy" id="82977"/>
    <lineage>
        <taxon>Bacteria</taxon>
        <taxon>Pseudomonadati</taxon>
        <taxon>Pseudomonadota</taxon>
        <taxon>Gammaproteobacteria</taxon>
        <taxon>Enterobacterales</taxon>
        <taxon>Enterobacteriaceae</taxon>
        <taxon>Buttiauxella</taxon>
    </lineage>
</organism>
<evidence type="ECO:0000313" key="3">
    <source>
        <dbReference type="Proteomes" id="UP000255528"/>
    </source>
</evidence>
<gene>
    <name evidence="2" type="ORF">NCTC12119_04865</name>
</gene>
<dbReference type="PROSITE" id="PS51257">
    <property type="entry name" value="PROKAR_LIPOPROTEIN"/>
    <property type="match status" value="1"/>
</dbReference>
<dbReference type="Proteomes" id="UP000255528">
    <property type="component" value="Unassembled WGS sequence"/>
</dbReference>
<evidence type="ECO:0000256" key="1">
    <source>
        <dbReference type="SAM" id="Phobius"/>
    </source>
</evidence>
<reference evidence="2 3" key="1">
    <citation type="submission" date="2018-06" db="EMBL/GenBank/DDBJ databases">
        <authorList>
            <consortium name="Pathogen Informatics"/>
            <person name="Doyle S."/>
        </authorList>
    </citation>
    <scope>NUCLEOTIDE SEQUENCE [LARGE SCALE GENOMIC DNA]</scope>
    <source>
        <strain evidence="2 3">NCTC12119</strain>
    </source>
</reference>
<keyword evidence="1" id="KW-0812">Transmembrane</keyword>
<dbReference type="RefSeq" id="WP_115632070.1">
    <property type="nucleotide sequence ID" value="NZ_UIGI01000002.1"/>
</dbReference>
<protein>
    <recommendedName>
        <fullName evidence="4">Lipoprotein</fullName>
    </recommendedName>
</protein>